<feature type="compositionally biased region" description="Low complexity" evidence="1">
    <location>
        <begin position="177"/>
        <end position="201"/>
    </location>
</feature>
<reference evidence="3" key="1">
    <citation type="journal article" date="2021" name="Nat. Commun.">
        <title>Genetic determinants of endophytism in the Arabidopsis root mycobiome.</title>
        <authorList>
            <person name="Mesny F."/>
            <person name="Miyauchi S."/>
            <person name="Thiergart T."/>
            <person name="Pickel B."/>
            <person name="Atanasova L."/>
            <person name="Karlsson M."/>
            <person name="Huettel B."/>
            <person name="Barry K.W."/>
            <person name="Haridas S."/>
            <person name="Chen C."/>
            <person name="Bauer D."/>
            <person name="Andreopoulos W."/>
            <person name="Pangilinan J."/>
            <person name="LaButti K."/>
            <person name="Riley R."/>
            <person name="Lipzen A."/>
            <person name="Clum A."/>
            <person name="Drula E."/>
            <person name="Henrissat B."/>
            <person name="Kohler A."/>
            <person name="Grigoriev I.V."/>
            <person name="Martin F.M."/>
            <person name="Hacquard S."/>
        </authorList>
    </citation>
    <scope>NUCLEOTIDE SEQUENCE</scope>
    <source>
        <strain evidence="3">MPI-CAGE-CH-0230</strain>
    </source>
</reference>
<keyword evidence="4" id="KW-1185">Reference proteome</keyword>
<evidence type="ECO:0000313" key="3">
    <source>
        <dbReference type="EMBL" id="KAH7037367.1"/>
    </source>
</evidence>
<organism evidence="3 4">
    <name type="scientific">Microdochium trichocladiopsis</name>
    <dbReference type="NCBI Taxonomy" id="1682393"/>
    <lineage>
        <taxon>Eukaryota</taxon>
        <taxon>Fungi</taxon>
        <taxon>Dikarya</taxon>
        <taxon>Ascomycota</taxon>
        <taxon>Pezizomycotina</taxon>
        <taxon>Sordariomycetes</taxon>
        <taxon>Xylariomycetidae</taxon>
        <taxon>Xylariales</taxon>
        <taxon>Microdochiaceae</taxon>
        <taxon>Microdochium</taxon>
    </lineage>
</organism>
<feature type="region of interest" description="Disordered" evidence="1">
    <location>
        <begin position="385"/>
        <end position="447"/>
    </location>
</feature>
<dbReference type="PANTHER" id="PTHR22949">
    <property type="entry name" value="WHITE COLLAR 2 PROTEIN WC2"/>
    <property type="match status" value="1"/>
</dbReference>
<dbReference type="InterPro" id="IPR058345">
    <property type="entry name" value="DUF8032"/>
</dbReference>
<feature type="compositionally biased region" description="Pro residues" evidence="1">
    <location>
        <begin position="213"/>
        <end position="224"/>
    </location>
</feature>
<protein>
    <recommendedName>
        <fullName evidence="2">DUF8032 domain-containing protein</fullName>
    </recommendedName>
</protein>
<dbReference type="GeneID" id="70185908"/>
<feature type="compositionally biased region" description="Polar residues" evidence="1">
    <location>
        <begin position="228"/>
        <end position="254"/>
    </location>
</feature>
<feature type="compositionally biased region" description="Polar residues" evidence="1">
    <location>
        <begin position="159"/>
        <end position="176"/>
    </location>
</feature>
<feature type="compositionally biased region" description="Low complexity" evidence="1">
    <location>
        <begin position="40"/>
        <end position="64"/>
    </location>
</feature>
<dbReference type="Proteomes" id="UP000756346">
    <property type="component" value="Unassembled WGS sequence"/>
</dbReference>
<evidence type="ECO:0000256" key="1">
    <source>
        <dbReference type="SAM" id="MobiDB-lite"/>
    </source>
</evidence>
<dbReference type="OrthoDB" id="5599902at2759"/>
<proteinExistence type="predicted"/>
<dbReference type="Pfam" id="PF26087">
    <property type="entry name" value="DUF8032"/>
    <property type="match status" value="1"/>
</dbReference>
<feature type="region of interest" description="Disordered" evidence="1">
    <location>
        <begin position="1"/>
        <end position="265"/>
    </location>
</feature>
<feature type="compositionally biased region" description="Polar residues" evidence="1">
    <location>
        <begin position="108"/>
        <end position="120"/>
    </location>
</feature>
<gene>
    <name evidence="3" type="ORF">B0I36DRAFT_345498</name>
</gene>
<name>A0A9P8YEF0_9PEZI</name>
<feature type="compositionally biased region" description="Low complexity" evidence="1">
    <location>
        <begin position="422"/>
        <end position="433"/>
    </location>
</feature>
<feature type="domain" description="DUF8032" evidence="2">
    <location>
        <begin position="274"/>
        <end position="368"/>
    </location>
</feature>
<dbReference type="RefSeq" id="XP_046016488.1">
    <property type="nucleotide sequence ID" value="XM_046156362.1"/>
</dbReference>
<evidence type="ECO:0000259" key="2">
    <source>
        <dbReference type="Pfam" id="PF26087"/>
    </source>
</evidence>
<evidence type="ECO:0000313" key="4">
    <source>
        <dbReference type="Proteomes" id="UP000756346"/>
    </source>
</evidence>
<feature type="compositionally biased region" description="Low complexity" evidence="1">
    <location>
        <begin position="73"/>
        <end position="86"/>
    </location>
</feature>
<dbReference type="EMBL" id="JAGTJQ010000002">
    <property type="protein sequence ID" value="KAH7037367.1"/>
    <property type="molecule type" value="Genomic_DNA"/>
</dbReference>
<dbReference type="PANTHER" id="PTHR22949:SF0">
    <property type="entry name" value="RE27538P"/>
    <property type="match status" value="1"/>
</dbReference>
<dbReference type="AlphaFoldDB" id="A0A9P8YEF0"/>
<sequence length="456" mass="49832">MVVSSMQHHPHHSQGPAPPQHPRPSSIVHQQHHAPPPPSQYSSSHSIQSPYQQSSHAQGGQHSQDLPYYAHQSPYSTPGTTSGYTSADTSDMMAAAQMPRPYPPMSYHTPQSNSPASVASPSGHDQHRSIYGQPPSQLHQQSMYYGSQQPQYPSIPQQTAPSPYQNHGQQHQSMTSQPGMMMSHGQHQMSQHPGQHSQQGMTGSPRHAKMEPQMPPQLHRPPSGPLGTPQQNQNGGQLNTPTGASTPGGINNNAAPGPIPATTPLVVRQDNNGVQWIAFEYSRDRVKMEYTIRCDVESVLTDDLPADFKTENCVYPRACCPKDQYRGNRLQYETECNTVGWALAQLNPSLRGKRGLIQRAVDSWRNSNQDPRLRSRRVRRMAKMNTRKAVQSPHPHMAAPNGPGGLPPQGAMGPGGAPPMGKPGMSHMGPGMHHQQHHHDSAGQGGGDEVGMFHQM</sequence>
<comment type="caution">
    <text evidence="3">The sequence shown here is derived from an EMBL/GenBank/DDBJ whole genome shotgun (WGS) entry which is preliminary data.</text>
</comment>
<accession>A0A9P8YEF0</accession>
<feature type="compositionally biased region" description="Low complexity" evidence="1">
    <location>
        <begin position="140"/>
        <end position="158"/>
    </location>
</feature>